<feature type="region of interest" description="Disordered" evidence="1">
    <location>
        <begin position="145"/>
        <end position="170"/>
    </location>
</feature>
<feature type="compositionally biased region" description="Polar residues" evidence="1">
    <location>
        <begin position="149"/>
        <end position="160"/>
    </location>
</feature>
<gene>
    <name evidence="2" type="ORF">UFOVP67_28</name>
</gene>
<sequence length="170" mass="19465">MAKALTLQEKRDRNMAAYEARITDKGTTTMEQTTTTQEPTKSGARRIRPLMTGLSSKMLPFDFKIPGYYIRVANDEGTRIKELMDAGYEFISEKEVNGSGDGDRVRYTVGSTDRGDPIYAYPMKQRLDWHEEDEELRRNSRAAFEETLKNPTLNQSTEPNTFIHINKQSS</sequence>
<evidence type="ECO:0000256" key="1">
    <source>
        <dbReference type="SAM" id="MobiDB-lite"/>
    </source>
</evidence>
<accession>A0A6J5T8P2</accession>
<name>A0A6J5T8P2_9CAUD</name>
<protein>
    <submittedName>
        <fullName evidence="2">Uncharacterized protein</fullName>
    </submittedName>
</protein>
<proteinExistence type="predicted"/>
<organism evidence="2">
    <name type="scientific">uncultured Caudovirales phage</name>
    <dbReference type="NCBI Taxonomy" id="2100421"/>
    <lineage>
        <taxon>Viruses</taxon>
        <taxon>Duplodnaviria</taxon>
        <taxon>Heunggongvirae</taxon>
        <taxon>Uroviricota</taxon>
        <taxon>Caudoviricetes</taxon>
        <taxon>Peduoviridae</taxon>
        <taxon>Maltschvirus</taxon>
        <taxon>Maltschvirus maltsch</taxon>
    </lineage>
</organism>
<dbReference type="EMBL" id="LR797823">
    <property type="protein sequence ID" value="CAB4241268.1"/>
    <property type="molecule type" value="Genomic_DNA"/>
</dbReference>
<evidence type="ECO:0000313" key="2">
    <source>
        <dbReference type="EMBL" id="CAB4241268.1"/>
    </source>
</evidence>
<reference evidence="2" key="1">
    <citation type="submission" date="2020-05" db="EMBL/GenBank/DDBJ databases">
        <authorList>
            <person name="Chiriac C."/>
            <person name="Salcher M."/>
            <person name="Ghai R."/>
            <person name="Kavagutti S V."/>
        </authorList>
    </citation>
    <scope>NUCLEOTIDE SEQUENCE</scope>
</reference>